<proteinExistence type="predicted"/>
<dbReference type="KEGG" id="mpuf:101672209"/>
<evidence type="ECO:0000256" key="1">
    <source>
        <dbReference type="SAM" id="MobiDB-lite"/>
    </source>
</evidence>
<gene>
    <name evidence="3" type="primary">CCDC127</name>
</gene>
<dbReference type="GeneID" id="101672209"/>
<accession>A0A8U0N4W9</accession>
<protein>
    <submittedName>
        <fullName evidence="3">Coiled-coil domain-containing protein 127 isoform X1</fullName>
    </submittedName>
</protein>
<reference evidence="3" key="1">
    <citation type="submission" date="2025-08" db="UniProtKB">
        <authorList>
            <consortium name="RefSeq"/>
        </authorList>
    </citation>
    <scope>IDENTIFICATION</scope>
    <source>
        <tissue evidence="3">Brain</tissue>
    </source>
</reference>
<dbReference type="AlphaFoldDB" id="A0A8U0N4W9"/>
<evidence type="ECO:0000313" key="2">
    <source>
        <dbReference type="Proteomes" id="UP000000715"/>
    </source>
</evidence>
<organism evidence="2 3">
    <name type="scientific">Mustela putorius furo</name>
    <name type="common">European domestic ferret</name>
    <name type="synonym">Mustela furo</name>
    <dbReference type="NCBI Taxonomy" id="9669"/>
    <lineage>
        <taxon>Eukaryota</taxon>
        <taxon>Metazoa</taxon>
        <taxon>Chordata</taxon>
        <taxon>Craniata</taxon>
        <taxon>Vertebrata</taxon>
        <taxon>Euteleostomi</taxon>
        <taxon>Mammalia</taxon>
        <taxon>Eutheria</taxon>
        <taxon>Laurasiatheria</taxon>
        <taxon>Carnivora</taxon>
        <taxon>Caniformia</taxon>
        <taxon>Musteloidea</taxon>
        <taxon>Mustelidae</taxon>
        <taxon>Mustelinae</taxon>
        <taxon>Mustela</taxon>
    </lineage>
</organism>
<keyword evidence="2" id="KW-1185">Reference proteome</keyword>
<evidence type="ECO:0000313" key="3">
    <source>
        <dbReference type="RefSeq" id="XP_004768475.3"/>
    </source>
</evidence>
<sequence length="310" mass="33949">MELCPVGSNAGIGCFSADEDFCCSAPAHFQNVPPLLAGSPAPSPGSSLLRTHDVHSCPCSFCQEGPFLPAAACFARLVPISLFREPHRPHPDRIRSSLLRFSQTSQCLASASATAARVARSLSVRFGEGRSWRRFRVTVTRRTRRCVPLPKGCVCLSLRSWGGPGTQVGRTFRHTQIRLGGRLPGDSRMARTPPGALGREKVPPRHWTSPCSRGQRRSCSSVRPTFPRLGCPWFGDREPDRVWSSNISSPDFMCPCQTGSGRSQQVDMRFAITQFCNHQPTASGPLVLGPRTWALWPEQVGFGPGSPRKK</sequence>
<feature type="region of interest" description="Disordered" evidence="1">
    <location>
        <begin position="180"/>
        <end position="209"/>
    </location>
</feature>
<name>A0A8U0N4W9_MUSPF</name>
<dbReference type="Proteomes" id="UP000000715">
    <property type="component" value="Unplaced"/>
</dbReference>
<dbReference type="CTD" id="133957"/>
<dbReference type="RefSeq" id="XP_004768475.3">
    <property type="nucleotide sequence ID" value="XM_004768418.3"/>
</dbReference>